<feature type="region of interest" description="Disordered" evidence="1">
    <location>
        <begin position="23"/>
        <end position="43"/>
    </location>
</feature>
<dbReference type="Gene3D" id="1.25.40.10">
    <property type="entry name" value="Tetratricopeptide repeat domain"/>
    <property type="match status" value="1"/>
</dbReference>
<keyword evidence="4" id="KW-1185">Reference proteome</keyword>
<proteinExistence type="predicted"/>
<name>A0ABY0TLJ5_9PROT</name>
<feature type="signal peptide" evidence="2">
    <location>
        <begin position="1"/>
        <end position="17"/>
    </location>
</feature>
<reference evidence="3 4" key="1">
    <citation type="submission" date="2016-10" db="EMBL/GenBank/DDBJ databases">
        <authorList>
            <person name="Varghese N."/>
            <person name="Submissions S."/>
        </authorList>
    </citation>
    <scope>NUCLEOTIDE SEQUENCE [LARGE SCALE GENOMIC DNA]</scope>
    <source>
        <strain evidence="3 4">Nl1</strain>
    </source>
</reference>
<dbReference type="Proteomes" id="UP000183471">
    <property type="component" value="Unassembled WGS sequence"/>
</dbReference>
<dbReference type="InterPro" id="IPR006597">
    <property type="entry name" value="Sel1-like"/>
</dbReference>
<evidence type="ECO:0000256" key="2">
    <source>
        <dbReference type="SAM" id="SignalP"/>
    </source>
</evidence>
<evidence type="ECO:0000256" key="1">
    <source>
        <dbReference type="SAM" id="MobiDB-lite"/>
    </source>
</evidence>
<organism evidence="3 4">
    <name type="scientific">Nitrosospira multiformis</name>
    <dbReference type="NCBI Taxonomy" id="1231"/>
    <lineage>
        <taxon>Bacteria</taxon>
        <taxon>Pseudomonadati</taxon>
        <taxon>Pseudomonadota</taxon>
        <taxon>Betaproteobacteria</taxon>
        <taxon>Nitrosomonadales</taxon>
        <taxon>Nitrosomonadaceae</taxon>
        <taxon>Nitrosospira</taxon>
    </lineage>
</organism>
<dbReference type="InterPro" id="IPR011990">
    <property type="entry name" value="TPR-like_helical_dom_sf"/>
</dbReference>
<dbReference type="Pfam" id="PF08238">
    <property type="entry name" value="Sel1"/>
    <property type="match status" value="3"/>
</dbReference>
<dbReference type="PANTHER" id="PTHR11102:SF160">
    <property type="entry name" value="ERAD-ASSOCIATED E3 UBIQUITIN-PROTEIN LIGASE COMPONENT HRD3"/>
    <property type="match status" value="1"/>
</dbReference>
<evidence type="ECO:0000313" key="4">
    <source>
        <dbReference type="Proteomes" id="UP000183471"/>
    </source>
</evidence>
<gene>
    <name evidence="3" type="ORF">SAMN05216402_3204</name>
</gene>
<accession>A0ABY0TLJ5</accession>
<dbReference type="EMBL" id="FNKY01000001">
    <property type="protein sequence ID" value="SDR00266.1"/>
    <property type="molecule type" value="Genomic_DNA"/>
</dbReference>
<feature type="chain" id="PRO_5047271432" description="Sel1 repeat family protein" evidence="2">
    <location>
        <begin position="18"/>
        <end position="220"/>
    </location>
</feature>
<keyword evidence="2" id="KW-0732">Signal</keyword>
<protein>
    <recommendedName>
        <fullName evidence="5">Sel1 repeat family protein</fullName>
    </recommendedName>
</protein>
<comment type="caution">
    <text evidence="3">The sequence shown here is derived from an EMBL/GenBank/DDBJ whole genome shotgun (WGS) entry which is preliminary data.</text>
</comment>
<dbReference type="InterPro" id="IPR050767">
    <property type="entry name" value="Sel1_AlgK"/>
</dbReference>
<evidence type="ECO:0000313" key="3">
    <source>
        <dbReference type="EMBL" id="SDR00266.1"/>
    </source>
</evidence>
<dbReference type="SMART" id="SM00671">
    <property type="entry name" value="SEL1"/>
    <property type="match status" value="3"/>
</dbReference>
<dbReference type="RefSeq" id="WP_074634005.1">
    <property type="nucleotide sequence ID" value="NZ_FNKY01000001.1"/>
</dbReference>
<evidence type="ECO:0008006" key="5">
    <source>
        <dbReference type="Google" id="ProtNLM"/>
    </source>
</evidence>
<dbReference type="SUPFAM" id="SSF81901">
    <property type="entry name" value="HCP-like"/>
    <property type="match status" value="1"/>
</dbReference>
<dbReference type="PANTHER" id="PTHR11102">
    <property type="entry name" value="SEL-1-LIKE PROTEIN"/>
    <property type="match status" value="1"/>
</dbReference>
<sequence length="220" mass="23402">MNILAVSLLAALSLTLAGCGEKAPVETPKTEAPPAKLADEFTSEKEIPSILEKELTAEEKSALMDKIMPSSPNEPTPEEKFLKLRKDADAGDPKAQNGLGVMYYTGEAISKDSSGRILSNDPETAAAWFHRSAAQGYADAQFNLGLMYANGEGVSKDAAKAIELFQKAADQGNIDAQNNLGVMYYSGEGVPRDAAKAKEWFEKAAAQGNADAQANLDAMK</sequence>